<proteinExistence type="inferred from homology"/>
<gene>
    <name evidence="3" type="ordered locus">SpiGrapes_1358</name>
</gene>
<evidence type="ECO:0000256" key="2">
    <source>
        <dbReference type="ARBA" id="ARBA00023002"/>
    </source>
</evidence>
<dbReference type="Pfam" id="PF13561">
    <property type="entry name" value="adh_short_C2"/>
    <property type="match status" value="1"/>
</dbReference>
<name>G8QTZ5_SPHPG</name>
<dbReference type="eggNOG" id="COG1028">
    <property type="taxonomic scope" value="Bacteria"/>
</dbReference>
<comment type="similarity">
    <text evidence="1">Belongs to the short-chain dehydrogenases/reductases (SDR) family.</text>
</comment>
<evidence type="ECO:0000313" key="3">
    <source>
        <dbReference type="EMBL" id="AEV29171.1"/>
    </source>
</evidence>
<dbReference type="InterPro" id="IPR036291">
    <property type="entry name" value="NAD(P)-bd_dom_sf"/>
</dbReference>
<dbReference type="OrthoDB" id="358177at2"/>
<accession>G8QTZ5</accession>
<dbReference type="PRINTS" id="PR00081">
    <property type="entry name" value="GDHRDH"/>
</dbReference>
<dbReference type="SUPFAM" id="SSF51735">
    <property type="entry name" value="NAD(P)-binding Rossmann-fold domains"/>
    <property type="match status" value="1"/>
</dbReference>
<dbReference type="KEGG" id="sgp:SpiGrapes_1358"/>
<dbReference type="EMBL" id="CP003155">
    <property type="protein sequence ID" value="AEV29171.1"/>
    <property type="molecule type" value="Genomic_DNA"/>
</dbReference>
<dbReference type="InterPro" id="IPR020904">
    <property type="entry name" value="Sc_DH/Rdtase_CS"/>
</dbReference>
<dbReference type="CDD" id="cd05233">
    <property type="entry name" value="SDR_c"/>
    <property type="match status" value="1"/>
</dbReference>
<keyword evidence="2" id="KW-0560">Oxidoreductase</keyword>
<dbReference type="AlphaFoldDB" id="G8QTZ5"/>
<dbReference type="Proteomes" id="UP000005632">
    <property type="component" value="Chromosome"/>
</dbReference>
<reference evidence="3 4" key="1">
    <citation type="submission" date="2011-11" db="EMBL/GenBank/DDBJ databases">
        <title>Complete sequence of Spirochaeta sp. grapes.</title>
        <authorList>
            <consortium name="US DOE Joint Genome Institute"/>
            <person name="Lucas S."/>
            <person name="Han J."/>
            <person name="Lapidus A."/>
            <person name="Cheng J.-F."/>
            <person name="Goodwin L."/>
            <person name="Pitluck S."/>
            <person name="Peters L."/>
            <person name="Ovchinnikova G."/>
            <person name="Munk A.C."/>
            <person name="Detter J.C."/>
            <person name="Han C."/>
            <person name="Tapia R."/>
            <person name="Land M."/>
            <person name="Hauser L."/>
            <person name="Kyrpides N."/>
            <person name="Ivanova N."/>
            <person name="Pagani I."/>
            <person name="Ritalahtilisa K."/>
            <person name="Loeffler F."/>
            <person name="Woyke T."/>
        </authorList>
    </citation>
    <scope>NUCLEOTIDE SEQUENCE [LARGE SCALE GENOMIC DNA]</scope>
    <source>
        <strain evidence="4">ATCC BAA-1885 / DSM 22778 / Grapes</strain>
    </source>
</reference>
<protein>
    <recommendedName>
        <fullName evidence="5">Short-chain alcohol dehydrogenase like protein</fullName>
    </recommendedName>
</protein>
<sequence length="246" mass="26719">MITGVSREIGIGASIARTLAKAGWDIALTYWKPYDATMSWGSNSKDIENLIQELTELGAHTFSLEVDLSDDKAASLLLQKTIEALGSVTALVLSHCHSVDSDIQSTTLESFDMHFKVNARATWLLIRDFCNQFSAEFGTGRIIAITSDHVAGNLPYGASKGAMDRIVLAAAEENRKKGITANVINPGATDTGWMQDDLKAFIRDATFLNRIGRPEDCANLVAFLCSEKGGWINGQLIYSNGGFKPQ</sequence>
<dbReference type="HOGENOM" id="CLU_010194_1_3_12"/>
<dbReference type="PANTHER" id="PTHR48107:SF7">
    <property type="entry name" value="RE15974P"/>
    <property type="match status" value="1"/>
</dbReference>
<dbReference type="PROSITE" id="PS00061">
    <property type="entry name" value="ADH_SHORT"/>
    <property type="match status" value="1"/>
</dbReference>
<dbReference type="RefSeq" id="WP_014270020.1">
    <property type="nucleotide sequence ID" value="NC_016633.1"/>
</dbReference>
<dbReference type="InterPro" id="IPR002347">
    <property type="entry name" value="SDR_fam"/>
</dbReference>
<organism evidence="3 4">
    <name type="scientific">Sphaerochaeta pleomorpha (strain ATCC BAA-1885 / DSM 22778 / Grapes)</name>
    <dbReference type="NCBI Taxonomy" id="158190"/>
    <lineage>
        <taxon>Bacteria</taxon>
        <taxon>Pseudomonadati</taxon>
        <taxon>Spirochaetota</taxon>
        <taxon>Spirochaetia</taxon>
        <taxon>Spirochaetales</taxon>
        <taxon>Sphaerochaetaceae</taxon>
        <taxon>Sphaerochaeta</taxon>
    </lineage>
</organism>
<dbReference type="STRING" id="158190.SpiGrapes_1358"/>
<evidence type="ECO:0000313" key="4">
    <source>
        <dbReference type="Proteomes" id="UP000005632"/>
    </source>
</evidence>
<dbReference type="Gene3D" id="3.40.50.720">
    <property type="entry name" value="NAD(P)-binding Rossmann-like Domain"/>
    <property type="match status" value="1"/>
</dbReference>
<evidence type="ECO:0008006" key="5">
    <source>
        <dbReference type="Google" id="ProtNLM"/>
    </source>
</evidence>
<dbReference type="PANTHER" id="PTHR48107">
    <property type="entry name" value="NADPH-DEPENDENT ALDEHYDE REDUCTASE-LIKE PROTEIN, CHLOROPLASTIC-RELATED"/>
    <property type="match status" value="1"/>
</dbReference>
<evidence type="ECO:0000256" key="1">
    <source>
        <dbReference type="ARBA" id="ARBA00006484"/>
    </source>
</evidence>
<keyword evidence="4" id="KW-1185">Reference proteome</keyword>
<dbReference type="GO" id="GO:0016614">
    <property type="term" value="F:oxidoreductase activity, acting on CH-OH group of donors"/>
    <property type="evidence" value="ECO:0007669"/>
    <property type="project" value="UniProtKB-ARBA"/>
</dbReference>